<dbReference type="EMBL" id="FNWL01000006">
    <property type="protein sequence ID" value="SEH18167.1"/>
    <property type="molecule type" value="Genomic_DNA"/>
</dbReference>
<keyword evidence="2" id="KW-1185">Reference proteome</keyword>
<organism evidence="1 2">
    <name type="scientific">Natronorubrum sediminis</name>
    <dbReference type="NCBI Taxonomy" id="640943"/>
    <lineage>
        <taxon>Archaea</taxon>
        <taxon>Methanobacteriati</taxon>
        <taxon>Methanobacteriota</taxon>
        <taxon>Stenosarchaea group</taxon>
        <taxon>Halobacteria</taxon>
        <taxon>Halobacteriales</taxon>
        <taxon>Natrialbaceae</taxon>
        <taxon>Natronorubrum</taxon>
    </lineage>
</organism>
<dbReference type="Pfam" id="PF16868">
    <property type="entry name" value="NMT1_3"/>
    <property type="match status" value="1"/>
</dbReference>
<reference evidence="2" key="1">
    <citation type="submission" date="2016-10" db="EMBL/GenBank/DDBJ databases">
        <authorList>
            <person name="Varghese N."/>
            <person name="Submissions S."/>
        </authorList>
    </citation>
    <scope>NUCLEOTIDE SEQUENCE [LARGE SCALE GENOMIC DNA]</scope>
    <source>
        <strain evidence="2">CGMCC 1.8981</strain>
    </source>
</reference>
<dbReference type="Gene3D" id="3.40.190.10">
    <property type="entry name" value="Periplasmic binding protein-like II"/>
    <property type="match status" value="2"/>
</dbReference>
<dbReference type="PANTHER" id="PTHR42941:SF1">
    <property type="entry name" value="SLL1037 PROTEIN"/>
    <property type="match status" value="1"/>
</dbReference>
<dbReference type="PROSITE" id="PS51257">
    <property type="entry name" value="PROKAR_LIPOPROTEIN"/>
    <property type="match status" value="1"/>
</dbReference>
<protein>
    <recommendedName>
        <fullName evidence="3">TRAP transporter solute receptor, TAXI family</fullName>
    </recommendedName>
</protein>
<evidence type="ECO:0000313" key="2">
    <source>
        <dbReference type="Proteomes" id="UP000199112"/>
    </source>
</evidence>
<dbReference type="SUPFAM" id="SSF53850">
    <property type="entry name" value="Periplasmic binding protein-like II"/>
    <property type="match status" value="1"/>
</dbReference>
<dbReference type="PANTHER" id="PTHR42941">
    <property type="entry name" value="SLL1037 PROTEIN"/>
    <property type="match status" value="1"/>
</dbReference>
<dbReference type="AlphaFoldDB" id="A0A1H6G4Z9"/>
<dbReference type="Proteomes" id="UP000199112">
    <property type="component" value="Unassembled WGS sequence"/>
</dbReference>
<name>A0A1H6G4Z9_9EURY</name>
<proteinExistence type="predicted"/>
<evidence type="ECO:0000313" key="1">
    <source>
        <dbReference type="EMBL" id="SEH18167.1"/>
    </source>
</evidence>
<gene>
    <name evidence="1" type="ORF">SAMN04487967_3706</name>
</gene>
<evidence type="ECO:0008006" key="3">
    <source>
        <dbReference type="Google" id="ProtNLM"/>
    </source>
</evidence>
<accession>A0A1H6G4Z9</accession>
<dbReference type="InterPro" id="IPR011852">
    <property type="entry name" value="TRAP_TAXI"/>
</dbReference>
<sequence length="353" mass="39157">MTHRVLGRRSYLAAAGVGVVGLAGCIGEDDPDELDELENGPEGDEEELIWTTTSEGSATTVSLQGLAPTVNDATDDLYMEVRPSEGTGANMGRLDRDEAQVAYTQNFDAARVTQGDEPFDDLGFELNEVCHWLTTPWLFITPDEDLQSIEDIDSDTRVAPTQTGAGTRDNLELALDYVVDDYDDVSVDFTEQTGPFQEGALDVGVVPIVNFELEGAYAEEQKSVVDLHIMEWPEDALDEMEDDPMIEIMEIDAGDLDGYASYPDDQPMRSPGNSYNFVTRNDVDYDTLYDALSAMWDARDDFGGIHDQLVYHEDPEHWVDWTFPDVPFHPAAADFLEDELGVWDQAEGGRADE</sequence>